<dbReference type="eggNOG" id="KOG1670">
    <property type="taxonomic scope" value="Eukaryota"/>
</dbReference>
<gene>
    <name evidence="4" type="primary">tif45</name>
    <name evidence="3" type="ORF">SJAG_00507</name>
</gene>
<reference evidence="3 5" key="1">
    <citation type="journal article" date="2011" name="Science">
        <title>Comparative functional genomics of the fission yeasts.</title>
        <authorList>
            <person name="Rhind N."/>
            <person name="Chen Z."/>
            <person name="Yassour M."/>
            <person name="Thompson D.A."/>
            <person name="Haas B.J."/>
            <person name="Habib N."/>
            <person name="Wapinski I."/>
            <person name="Roy S."/>
            <person name="Lin M.F."/>
            <person name="Heiman D.I."/>
            <person name="Young S.K."/>
            <person name="Furuya K."/>
            <person name="Guo Y."/>
            <person name="Pidoux A."/>
            <person name="Chen H.M."/>
            <person name="Robbertse B."/>
            <person name="Goldberg J.M."/>
            <person name="Aoki K."/>
            <person name="Bayne E.H."/>
            <person name="Berlin A.M."/>
            <person name="Desjardins C.A."/>
            <person name="Dobbs E."/>
            <person name="Dukaj L."/>
            <person name="Fan L."/>
            <person name="FitzGerald M.G."/>
            <person name="French C."/>
            <person name="Gujja S."/>
            <person name="Hansen K."/>
            <person name="Keifenheim D."/>
            <person name="Levin J.Z."/>
            <person name="Mosher R.A."/>
            <person name="Mueller C.A."/>
            <person name="Pfiffner J."/>
            <person name="Priest M."/>
            <person name="Russ C."/>
            <person name="Smialowska A."/>
            <person name="Swoboda P."/>
            <person name="Sykes S.M."/>
            <person name="Vaughn M."/>
            <person name="Vengrova S."/>
            <person name="Yoder R."/>
            <person name="Zeng Q."/>
            <person name="Allshire R."/>
            <person name="Baulcombe D."/>
            <person name="Birren B.W."/>
            <person name="Brown W."/>
            <person name="Ekwall K."/>
            <person name="Kellis M."/>
            <person name="Leatherwood J."/>
            <person name="Levin H."/>
            <person name="Margalit H."/>
            <person name="Martienssen R."/>
            <person name="Nieduszynski C.A."/>
            <person name="Spatafora J.W."/>
            <person name="Friedman N."/>
            <person name="Dalgaard J.Z."/>
            <person name="Baumann P."/>
            <person name="Niki H."/>
            <person name="Regev A."/>
            <person name="Nusbaum C."/>
        </authorList>
    </citation>
    <scope>NUCLEOTIDE SEQUENCE [LARGE SCALE GENOMIC DNA]</scope>
    <source>
        <strain evidence="5">yFS275 / FY16936</strain>
    </source>
</reference>
<keyword evidence="5" id="KW-1185">Reference proteome</keyword>
<dbReference type="AlphaFoldDB" id="B6JVU1"/>
<comment type="similarity">
    <text evidence="1">Belongs to the eukaryotic initiation factor 4E family.</text>
</comment>
<evidence type="ECO:0000256" key="1">
    <source>
        <dbReference type="RuleBase" id="RU004374"/>
    </source>
</evidence>
<evidence type="ECO:0000313" key="5">
    <source>
        <dbReference type="Proteomes" id="UP000001744"/>
    </source>
</evidence>
<protein>
    <submittedName>
        <fullName evidence="3">Translation initiation factor eIF4E</fullName>
    </submittedName>
</protein>
<dbReference type="Proteomes" id="UP000001744">
    <property type="component" value="Unassembled WGS sequence"/>
</dbReference>
<dbReference type="GO" id="GO:0016281">
    <property type="term" value="C:eukaryotic translation initiation factor 4F complex"/>
    <property type="evidence" value="ECO:0000318"/>
    <property type="project" value="GO_Central"/>
</dbReference>
<accession>B6JVU1</accession>
<evidence type="ECO:0000313" key="4">
    <source>
        <dbReference type="JaponicusDB" id="SJAG_00507"/>
    </source>
</evidence>
<dbReference type="JaponicusDB" id="SJAG_00507">
    <property type="gene designation" value="tif45"/>
</dbReference>
<dbReference type="GeneID" id="7048006"/>
<keyword evidence="1 3" id="KW-0396">Initiation factor</keyword>
<evidence type="ECO:0000313" key="3">
    <source>
        <dbReference type="EMBL" id="EEB05492.2"/>
    </source>
</evidence>
<keyword evidence="1" id="KW-0694">RNA-binding</keyword>
<dbReference type="STRING" id="402676.B6JVU1"/>
<keyword evidence="1" id="KW-0648">Protein biosynthesis</keyword>
<dbReference type="PANTHER" id="PTHR11960">
    <property type="entry name" value="EUKARYOTIC TRANSLATION INITIATION FACTOR 4E RELATED"/>
    <property type="match status" value="1"/>
</dbReference>
<dbReference type="GO" id="GO:0006413">
    <property type="term" value="P:translational initiation"/>
    <property type="evidence" value="ECO:0000318"/>
    <property type="project" value="GO_Central"/>
</dbReference>
<dbReference type="VEuPathDB" id="FungiDB:SJAG_00507"/>
<dbReference type="EMBL" id="KE651166">
    <property type="protein sequence ID" value="EEB05492.2"/>
    <property type="molecule type" value="Genomic_DNA"/>
</dbReference>
<dbReference type="HOGENOM" id="CLU_043552_2_2_1"/>
<evidence type="ECO:0000256" key="2">
    <source>
        <dbReference type="SAM" id="MobiDB-lite"/>
    </source>
</evidence>
<dbReference type="RefSeq" id="XP_002171785.2">
    <property type="nucleotide sequence ID" value="XM_002171749.2"/>
</dbReference>
<dbReference type="Gene3D" id="3.30.760.10">
    <property type="entry name" value="RNA Cap, Translation Initiation Factor Eif4e"/>
    <property type="match status" value="1"/>
</dbReference>
<dbReference type="InterPro" id="IPR023398">
    <property type="entry name" value="TIF_eIF4e-like"/>
</dbReference>
<dbReference type="PROSITE" id="PS00813">
    <property type="entry name" value="IF4E"/>
    <property type="match status" value="1"/>
</dbReference>
<name>B6JVU1_SCHJY</name>
<dbReference type="PANTHER" id="PTHR11960:SF68">
    <property type="entry name" value="EUKARYOTIC TRANSLATION INITIATION FACTOR 4E-1"/>
    <property type="match status" value="1"/>
</dbReference>
<dbReference type="Pfam" id="PF01652">
    <property type="entry name" value="IF4E"/>
    <property type="match status" value="1"/>
</dbReference>
<proteinExistence type="inferred from homology"/>
<organism evidence="3 5">
    <name type="scientific">Schizosaccharomyces japonicus (strain yFS275 / FY16936)</name>
    <name type="common">Fission yeast</name>
    <dbReference type="NCBI Taxonomy" id="402676"/>
    <lineage>
        <taxon>Eukaryota</taxon>
        <taxon>Fungi</taxon>
        <taxon>Dikarya</taxon>
        <taxon>Ascomycota</taxon>
        <taxon>Taphrinomycotina</taxon>
        <taxon>Schizosaccharomycetes</taxon>
        <taxon>Schizosaccharomycetales</taxon>
        <taxon>Schizosaccharomycetaceae</taxon>
        <taxon>Schizosaccharomyces</taxon>
    </lineage>
</organism>
<dbReference type="OrthoDB" id="590761at2759"/>
<dbReference type="InterPro" id="IPR001040">
    <property type="entry name" value="TIF_eIF_4E"/>
</dbReference>
<dbReference type="GO" id="GO:0003743">
    <property type="term" value="F:translation initiation factor activity"/>
    <property type="evidence" value="ECO:0000318"/>
    <property type="project" value="GO_Central"/>
</dbReference>
<feature type="region of interest" description="Disordered" evidence="2">
    <location>
        <begin position="223"/>
        <end position="242"/>
    </location>
</feature>
<dbReference type="GO" id="GO:0000340">
    <property type="term" value="F:RNA 7-methylguanosine cap binding"/>
    <property type="evidence" value="ECO:0000318"/>
    <property type="project" value="GO_Central"/>
</dbReference>
<sequence>MQVQQAKEEHQNLNEAPKGALRTVFNDRYDFNVKHPLTRAWTLWFLMPPTPGLEWNELQKNVMTFKSVEEFWGIQNNIHTASSLPIKSDYSFFREGVRPEWEDVHNKNGGKWAFQNKGRGGAALDEMWLNTNAVPSLSYVSSYFFVPPSLSFLLLTLPGFGRHWRESDPTGEEVMGVVINMRKGFYRLAVWTKTCSNREVLMEIGTRFKQALNLPRNETIEFSAHEDSSKSGSTRAKTRMSL</sequence>
<feature type="compositionally biased region" description="Polar residues" evidence="2">
    <location>
        <begin position="230"/>
        <end position="242"/>
    </location>
</feature>
<dbReference type="InterPro" id="IPR019770">
    <property type="entry name" value="TIF_eIF_4E_CS"/>
</dbReference>
<dbReference type="SUPFAM" id="SSF55418">
    <property type="entry name" value="eIF4e-like"/>
    <property type="match status" value="1"/>
</dbReference>